<name>A0A5P8P2S1_9BACT</name>
<evidence type="ECO:0000313" key="1">
    <source>
        <dbReference type="EMBL" id="QFR49921.1"/>
    </source>
</evidence>
<accession>A0A5P8P2S1</accession>
<protein>
    <recommendedName>
        <fullName evidence="3">Prokaryotic metallothionein</fullName>
    </recommendedName>
</protein>
<evidence type="ECO:0000313" key="2">
    <source>
        <dbReference type="Proteomes" id="UP000326944"/>
    </source>
</evidence>
<keyword evidence="2" id="KW-1185">Reference proteome</keyword>
<organism evidence="1 2">
    <name type="scientific">Sulfurimonas lithotrophica</name>
    <dbReference type="NCBI Taxonomy" id="2590022"/>
    <lineage>
        <taxon>Bacteria</taxon>
        <taxon>Pseudomonadati</taxon>
        <taxon>Campylobacterota</taxon>
        <taxon>Epsilonproteobacteria</taxon>
        <taxon>Campylobacterales</taxon>
        <taxon>Sulfurimonadaceae</taxon>
        <taxon>Sulfurimonas</taxon>
    </lineage>
</organism>
<evidence type="ECO:0008006" key="3">
    <source>
        <dbReference type="Google" id="ProtNLM"/>
    </source>
</evidence>
<sequence length="75" mass="8478">MIMKLLLVIGVIAAVYFFFIKKKPSEVKDKNNTKKDNTPSNEMVECASCGIYCDINDTILSNNKYYCSKECVNKG</sequence>
<dbReference type="InterPro" id="IPR049708">
    <property type="entry name" value="PP0621-like"/>
</dbReference>
<dbReference type="Proteomes" id="UP000326944">
    <property type="component" value="Chromosome"/>
</dbReference>
<dbReference type="KEGG" id="sulg:FJR48_09350"/>
<reference evidence="1 2" key="1">
    <citation type="submission" date="2019-09" db="EMBL/GenBank/DDBJ databases">
        <title>Sulfurimonas gotlandica sp. nov., a chemoautotrophic and psychrotolerant epsilonproteobacterium isolated from a pelagic redoxcline, and an emended description of the genus Sulfurimonas.</title>
        <authorList>
            <person name="Wang S."/>
            <person name="Jiang L."/>
            <person name="Shao S."/>
        </authorList>
    </citation>
    <scope>NUCLEOTIDE SEQUENCE [LARGE SCALE GENOMIC DNA]</scope>
    <source>
        <strain evidence="1 2">GYSZ_1</strain>
    </source>
</reference>
<dbReference type="AlphaFoldDB" id="A0A5P8P2S1"/>
<gene>
    <name evidence="1" type="ORF">FJR48_09350</name>
</gene>
<dbReference type="OrthoDB" id="5356091at2"/>
<proteinExistence type="predicted"/>
<dbReference type="EMBL" id="CP043617">
    <property type="protein sequence ID" value="QFR49921.1"/>
    <property type="molecule type" value="Genomic_DNA"/>
</dbReference>
<dbReference type="NCBIfam" id="NF041023">
    <property type="entry name" value="PP0621_fam"/>
    <property type="match status" value="1"/>
</dbReference>